<dbReference type="AlphaFoldDB" id="A0A1M6GXT1"/>
<dbReference type="PROSITE" id="PS51257">
    <property type="entry name" value="PROKAR_LIPOPROTEIN"/>
    <property type="match status" value="1"/>
</dbReference>
<sequence length="277" mass="31128">MKKTKILYLFASILMVVFIMAGCASNNKPVPSKGDGDKEELVIGMELAYPPFETTDEKGNPTGLSVEMSEELGKYLGKKVKIENMAFNGLIPALQTKKIDLIISSMSITEERLKSIDFSKPYARINLALLINKNSPVNSIQDLNVKGRKVAVKKGTTGHSYAEANLKNAEIMVFDKESACVLEVVQGKADAFIYDQLTVHKNWKQYPQATKVNLQPFEDKSQEWGIGMRKENPELKEKINAFIDDFKSKGGFDKLADKHLKDEKETFKEMGIPFFFD</sequence>
<dbReference type="Gene3D" id="3.40.190.10">
    <property type="entry name" value="Periplasmic binding protein-like II"/>
    <property type="match status" value="2"/>
</dbReference>
<feature type="domain" description="Solute-binding protein family 3/N-terminal" evidence="3">
    <location>
        <begin position="40"/>
        <end position="263"/>
    </location>
</feature>
<dbReference type="GO" id="GO:0015276">
    <property type="term" value="F:ligand-gated monoatomic ion channel activity"/>
    <property type="evidence" value="ECO:0007669"/>
    <property type="project" value="InterPro"/>
</dbReference>
<dbReference type="Pfam" id="PF00497">
    <property type="entry name" value="SBP_bac_3"/>
    <property type="match status" value="1"/>
</dbReference>
<protein>
    <submittedName>
        <fullName evidence="5">Amino acid ABC transporter substrate-binding protein, PAAT family</fullName>
    </submittedName>
</protein>
<accession>A0A1M6GXT1</accession>
<dbReference type="SUPFAM" id="SSF53850">
    <property type="entry name" value="Periplasmic binding protein-like II"/>
    <property type="match status" value="1"/>
</dbReference>
<keyword evidence="1 2" id="KW-0732">Signal</keyword>
<evidence type="ECO:0000259" key="4">
    <source>
        <dbReference type="SMART" id="SM00079"/>
    </source>
</evidence>
<dbReference type="PANTHER" id="PTHR35936:SF17">
    <property type="entry name" value="ARGININE-BINDING EXTRACELLULAR PROTEIN ARTP"/>
    <property type="match status" value="1"/>
</dbReference>
<reference evidence="5 6" key="1">
    <citation type="submission" date="2016-11" db="EMBL/GenBank/DDBJ databases">
        <authorList>
            <person name="Jaros S."/>
            <person name="Januszkiewicz K."/>
            <person name="Wedrychowicz H."/>
        </authorList>
    </citation>
    <scope>NUCLEOTIDE SEQUENCE [LARGE SCALE GENOMIC DNA]</scope>
    <source>
        <strain evidence="5 6">DSM 21864</strain>
    </source>
</reference>
<dbReference type="RefSeq" id="WP_073006593.1">
    <property type="nucleotide sequence ID" value="NZ_FQZO01000003.1"/>
</dbReference>
<proteinExistence type="predicted"/>
<feature type="domain" description="Ionotropic glutamate receptor C-terminal" evidence="4">
    <location>
        <begin position="40"/>
        <end position="262"/>
    </location>
</feature>
<dbReference type="OrthoDB" id="9774451at2"/>
<evidence type="ECO:0000256" key="1">
    <source>
        <dbReference type="ARBA" id="ARBA00022729"/>
    </source>
</evidence>
<name>A0A1M6GXT1_9CLOT</name>
<dbReference type="InterPro" id="IPR001638">
    <property type="entry name" value="Solute-binding_3/MltF_N"/>
</dbReference>
<feature type="signal peptide" evidence="2">
    <location>
        <begin position="1"/>
        <end position="21"/>
    </location>
</feature>
<organism evidence="5 6">
    <name type="scientific">Clostridium amylolyticum</name>
    <dbReference type="NCBI Taxonomy" id="1121298"/>
    <lineage>
        <taxon>Bacteria</taxon>
        <taxon>Bacillati</taxon>
        <taxon>Bacillota</taxon>
        <taxon>Clostridia</taxon>
        <taxon>Eubacteriales</taxon>
        <taxon>Clostridiaceae</taxon>
        <taxon>Clostridium</taxon>
    </lineage>
</organism>
<dbReference type="CDD" id="cd13629">
    <property type="entry name" value="PBP2_Dsm1740"/>
    <property type="match status" value="1"/>
</dbReference>
<dbReference type="Proteomes" id="UP000184080">
    <property type="component" value="Unassembled WGS sequence"/>
</dbReference>
<evidence type="ECO:0000313" key="6">
    <source>
        <dbReference type="Proteomes" id="UP000184080"/>
    </source>
</evidence>
<feature type="chain" id="PRO_5038880621" evidence="2">
    <location>
        <begin position="22"/>
        <end position="277"/>
    </location>
</feature>
<dbReference type="InterPro" id="IPR001320">
    <property type="entry name" value="Iontro_rcpt_C"/>
</dbReference>
<dbReference type="SMART" id="SM00079">
    <property type="entry name" value="PBPe"/>
    <property type="match status" value="1"/>
</dbReference>
<gene>
    <name evidence="5" type="ORF">SAMN05444401_2286</name>
</gene>
<dbReference type="EMBL" id="FQZO01000003">
    <property type="protein sequence ID" value="SHJ14700.1"/>
    <property type="molecule type" value="Genomic_DNA"/>
</dbReference>
<evidence type="ECO:0000313" key="5">
    <source>
        <dbReference type="EMBL" id="SHJ14700.1"/>
    </source>
</evidence>
<keyword evidence="6" id="KW-1185">Reference proteome</keyword>
<dbReference type="PANTHER" id="PTHR35936">
    <property type="entry name" value="MEMBRANE-BOUND LYTIC MUREIN TRANSGLYCOSYLASE F"/>
    <property type="match status" value="1"/>
</dbReference>
<evidence type="ECO:0000259" key="3">
    <source>
        <dbReference type="SMART" id="SM00062"/>
    </source>
</evidence>
<dbReference type="SMART" id="SM00062">
    <property type="entry name" value="PBPb"/>
    <property type="match status" value="1"/>
</dbReference>
<evidence type="ECO:0000256" key="2">
    <source>
        <dbReference type="SAM" id="SignalP"/>
    </source>
</evidence>
<dbReference type="GO" id="GO:0016020">
    <property type="term" value="C:membrane"/>
    <property type="evidence" value="ECO:0007669"/>
    <property type="project" value="InterPro"/>
</dbReference>
<dbReference type="STRING" id="1121298.SAMN05444401_2286"/>